<dbReference type="PROSITE" id="PS50893">
    <property type="entry name" value="ABC_TRANSPORTER_2"/>
    <property type="match status" value="1"/>
</dbReference>
<organism evidence="6 7">
    <name type="scientific">Cohnella fermenti</name>
    <dbReference type="NCBI Taxonomy" id="2565925"/>
    <lineage>
        <taxon>Bacteria</taxon>
        <taxon>Bacillati</taxon>
        <taxon>Bacillota</taxon>
        <taxon>Bacilli</taxon>
        <taxon>Bacillales</taxon>
        <taxon>Paenibacillaceae</taxon>
        <taxon>Cohnella</taxon>
    </lineage>
</organism>
<dbReference type="InterPro" id="IPR003593">
    <property type="entry name" value="AAA+_ATPase"/>
</dbReference>
<dbReference type="PANTHER" id="PTHR43776:SF7">
    <property type="entry name" value="D,D-DIPEPTIDE TRANSPORT ATP-BINDING PROTEIN DDPF-RELATED"/>
    <property type="match status" value="1"/>
</dbReference>
<accession>A0A4S4BMC6</accession>
<evidence type="ECO:0000313" key="6">
    <source>
        <dbReference type="EMBL" id="THF75776.1"/>
    </source>
</evidence>
<dbReference type="Gene3D" id="3.40.50.300">
    <property type="entry name" value="P-loop containing nucleotide triphosphate hydrolases"/>
    <property type="match status" value="1"/>
</dbReference>
<evidence type="ECO:0000259" key="5">
    <source>
        <dbReference type="PROSITE" id="PS50893"/>
    </source>
</evidence>
<reference evidence="6 7" key="1">
    <citation type="submission" date="2019-04" db="EMBL/GenBank/DDBJ databases">
        <title>Cohnella sp. nov. isolated from preserved vegetables.</title>
        <authorList>
            <person name="Lin S.-Y."/>
            <person name="Hung M.-H."/>
            <person name="Young C.-C."/>
        </authorList>
    </citation>
    <scope>NUCLEOTIDE SEQUENCE [LARGE SCALE GENOMIC DNA]</scope>
    <source>
        <strain evidence="6 7">CC-MHH1044</strain>
    </source>
</reference>
<evidence type="ECO:0000256" key="3">
    <source>
        <dbReference type="ARBA" id="ARBA00022741"/>
    </source>
</evidence>
<dbReference type="PROSITE" id="PS00211">
    <property type="entry name" value="ABC_TRANSPORTER_1"/>
    <property type="match status" value="1"/>
</dbReference>
<keyword evidence="7" id="KW-1185">Reference proteome</keyword>
<evidence type="ECO:0000256" key="1">
    <source>
        <dbReference type="ARBA" id="ARBA00005417"/>
    </source>
</evidence>
<evidence type="ECO:0000256" key="4">
    <source>
        <dbReference type="ARBA" id="ARBA00022840"/>
    </source>
</evidence>
<gene>
    <name evidence="6" type="ORF">E6C55_21110</name>
</gene>
<dbReference type="GO" id="GO:0055085">
    <property type="term" value="P:transmembrane transport"/>
    <property type="evidence" value="ECO:0007669"/>
    <property type="project" value="UniProtKB-ARBA"/>
</dbReference>
<keyword evidence="4 6" id="KW-0067">ATP-binding</keyword>
<dbReference type="InterPro" id="IPR027417">
    <property type="entry name" value="P-loop_NTPase"/>
</dbReference>
<dbReference type="EMBL" id="SSOB01000029">
    <property type="protein sequence ID" value="THF75776.1"/>
    <property type="molecule type" value="Genomic_DNA"/>
</dbReference>
<dbReference type="PANTHER" id="PTHR43776">
    <property type="entry name" value="TRANSPORT ATP-BINDING PROTEIN"/>
    <property type="match status" value="1"/>
</dbReference>
<keyword evidence="3" id="KW-0547">Nucleotide-binding</keyword>
<dbReference type="GO" id="GO:0005524">
    <property type="term" value="F:ATP binding"/>
    <property type="evidence" value="ECO:0007669"/>
    <property type="project" value="UniProtKB-KW"/>
</dbReference>
<feature type="domain" description="ABC transporter" evidence="5">
    <location>
        <begin position="18"/>
        <end position="267"/>
    </location>
</feature>
<comment type="similarity">
    <text evidence="1">Belongs to the ABC transporter superfamily.</text>
</comment>
<dbReference type="Pfam" id="PF00005">
    <property type="entry name" value="ABC_tran"/>
    <property type="match status" value="1"/>
</dbReference>
<sequence>MRSEPANPAAANGSSALLAVSGLSKSYASFGAGSAAKQVLRNVGFRIDPQETVGIVGLSGAGKSTIGRIIAGLERADGGEIVYGGTSIGRLRGAARRRATLGIEMIFQDPYESLSARMRIGEIVAEPLVIRQTRRGDRAGLDRAVRSALAKVSLDPDRYASRYPHELSGGERQRVGLARAFVAEPRLVIADEPTSMLDSSLRLELLELMDRLRRDSGTATLFITHDLALTYRFCDRLLVLNEGEIVESGTPAQVIDHPTHPFTIRLIQALREFHG</sequence>
<dbReference type="SMART" id="SM00382">
    <property type="entry name" value="AAA"/>
    <property type="match status" value="1"/>
</dbReference>
<dbReference type="SUPFAM" id="SSF52540">
    <property type="entry name" value="P-loop containing nucleoside triphosphate hydrolases"/>
    <property type="match status" value="1"/>
</dbReference>
<dbReference type="InterPro" id="IPR003439">
    <property type="entry name" value="ABC_transporter-like_ATP-bd"/>
</dbReference>
<comment type="caution">
    <text evidence="6">The sequence shown here is derived from an EMBL/GenBank/DDBJ whole genome shotgun (WGS) entry which is preliminary data.</text>
</comment>
<dbReference type="Proteomes" id="UP000310636">
    <property type="component" value="Unassembled WGS sequence"/>
</dbReference>
<dbReference type="CDD" id="cd03257">
    <property type="entry name" value="ABC_NikE_OppD_transporters"/>
    <property type="match status" value="1"/>
</dbReference>
<dbReference type="AlphaFoldDB" id="A0A4S4BMC6"/>
<protein>
    <submittedName>
        <fullName evidence="6">ABC transporter ATP-binding protein</fullName>
    </submittedName>
</protein>
<dbReference type="GO" id="GO:0016887">
    <property type="term" value="F:ATP hydrolysis activity"/>
    <property type="evidence" value="ECO:0007669"/>
    <property type="project" value="InterPro"/>
</dbReference>
<evidence type="ECO:0000256" key="2">
    <source>
        <dbReference type="ARBA" id="ARBA00022448"/>
    </source>
</evidence>
<dbReference type="InterPro" id="IPR017871">
    <property type="entry name" value="ABC_transporter-like_CS"/>
</dbReference>
<dbReference type="InterPro" id="IPR050319">
    <property type="entry name" value="ABC_transp_ATP-bind"/>
</dbReference>
<evidence type="ECO:0000313" key="7">
    <source>
        <dbReference type="Proteomes" id="UP000310636"/>
    </source>
</evidence>
<dbReference type="OrthoDB" id="9802264at2"/>
<name>A0A4S4BMC6_9BACL</name>
<proteinExistence type="inferred from homology"/>
<keyword evidence="2" id="KW-0813">Transport</keyword>